<dbReference type="Pfam" id="PF26593">
    <property type="entry name" value="TraC-like"/>
    <property type="match status" value="1"/>
</dbReference>
<evidence type="ECO:0000313" key="2">
    <source>
        <dbReference type="EMBL" id="OHA14218.1"/>
    </source>
</evidence>
<protein>
    <recommendedName>
        <fullName evidence="1">TraC-like domain-containing protein</fullName>
    </recommendedName>
</protein>
<sequence length="228" mass="25646">MVQAVQSKQAKNARAAQDFLTVSTIRDGVIILRNGGLRSILMTSSLNFALKSAEEQEAVIFQYQNFLNSLDFSVQFVIQSRKLNIIPYLESLKTRSGEEINDLLRIQIDEYIEFVRSFVELSNIVSKTFYVVVPFDPSVITLPGGGSAGGVAEKIFSFFQKKETKEGGGAADLFEEHKNQLRQRVDQVSLGLVRFGIRTVELNTEEAIELLYGLYNQGEMEKKEFATE</sequence>
<organism evidence="2 3">
    <name type="scientific">Candidatus Sungbacteria bacterium RIFCSPLOWO2_12_FULL_41_11</name>
    <dbReference type="NCBI Taxonomy" id="1802286"/>
    <lineage>
        <taxon>Bacteria</taxon>
        <taxon>Candidatus Sungiibacteriota</taxon>
    </lineage>
</organism>
<evidence type="ECO:0000313" key="3">
    <source>
        <dbReference type="Proteomes" id="UP000177171"/>
    </source>
</evidence>
<dbReference type="AlphaFoldDB" id="A0A1G2LRE6"/>
<dbReference type="InterPro" id="IPR058596">
    <property type="entry name" value="TraC-like_dom"/>
</dbReference>
<proteinExistence type="predicted"/>
<dbReference type="Proteomes" id="UP000177171">
    <property type="component" value="Unassembled WGS sequence"/>
</dbReference>
<reference evidence="2 3" key="1">
    <citation type="journal article" date="2016" name="Nat. Commun.">
        <title>Thousands of microbial genomes shed light on interconnected biogeochemical processes in an aquifer system.</title>
        <authorList>
            <person name="Anantharaman K."/>
            <person name="Brown C.T."/>
            <person name="Hug L.A."/>
            <person name="Sharon I."/>
            <person name="Castelle C.J."/>
            <person name="Probst A.J."/>
            <person name="Thomas B.C."/>
            <person name="Singh A."/>
            <person name="Wilkins M.J."/>
            <person name="Karaoz U."/>
            <person name="Brodie E.L."/>
            <person name="Williams K.H."/>
            <person name="Hubbard S.S."/>
            <person name="Banfield J.F."/>
        </authorList>
    </citation>
    <scope>NUCLEOTIDE SEQUENCE [LARGE SCALE GENOMIC DNA]</scope>
</reference>
<feature type="domain" description="TraC-like" evidence="1">
    <location>
        <begin position="32"/>
        <end position="215"/>
    </location>
</feature>
<evidence type="ECO:0000259" key="1">
    <source>
        <dbReference type="Pfam" id="PF26593"/>
    </source>
</evidence>
<name>A0A1G2LRE6_9BACT</name>
<gene>
    <name evidence="2" type="ORF">A3G49_03195</name>
</gene>
<accession>A0A1G2LRE6</accession>
<comment type="caution">
    <text evidence="2">The sequence shown here is derived from an EMBL/GenBank/DDBJ whole genome shotgun (WGS) entry which is preliminary data.</text>
</comment>
<dbReference type="EMBL" id="MHQY01000013">
    <property type="protein sequence ID" value="OHA14218.1"/>
    <property type="molecule type" value="Genomic_DNA"/>
</dbReference>